<gene>
    <name evidence="1" type="ORF">RJ640_004568</name>
</gene>
<protein>
    <submittedName>
        <fullName evidence="1">Uncharacterized protein</fullName>
    </submittedName>
</protein>
<keyword evidence="2" id="KW-1185">Reference proteome</keyword>
<comment type="caution">
    <text evidence="1">The sequence shown here is derived from an EMBL/GenBank/DDBJ whole genome shotgun (WGS) entry which is preliminary data.</text>
</comment>
<name>A0AA88REK4_9ASTE</name>
<dbReference type="EMBL" id="JAVXUO010001214">
    <property type="protein sequence ID" value="KAK2984743.1"/>
    <property type="molecule type" value="Genomic_DNA"/>
</dbReference>
<accession>A0AA88REK4</accession>
<proteinExistence type="predicted"/>
<evidence type="ECO:0000313" key="2">
    <source>
        <dbReference type="Proteomes" id="UP001187471"/>
    </source>
</evidence>
<sequence length="187" mass="21050">MDSSDVILSAALQNSKTENGMKSESIRILIVKGCIVIARKSSGPKPPSPMIFASEKFLVAVVTVARSNNESNSCATELCTEVNEFDDHITLFEPLRRTRLPLLLIARTPFESVIGFTLFAVHTKICGNFLYHIPRYRLLEPFGEKKPSSKLWPGDTKTSPSARDWFESKRRRVAVEDPKIDNARIRE</sequence>
<dbReference type="Proteomes" id="UP001187471">
    <property type="component" value="Unassembled WGS sequence"/>
</dbReference>
<organism evidence="1 2">
    <name type="scientific">Escallonia rubra</name>
    <dbReference type="NCBI Taxonomy" id="112253"/>
    <lineage>
        <taxon>Eukaryota</taxon>
        <taxon>Viridiplantae</taxon>
        <taxon>Streptophyta</taxon>
        <taxon>Embryophyta</taxon>
        <taxon>Tracheophyta</taxon>
        <taxon>Spermatophyta</taxon>
        <taxon>Magnoliopsida</taxon>
        <taxon>eudicotyledons</taxon>
        <taxon>Gunneridae</taxon>
        <taxon>Pentapetalae</taxon>
        <taxon>asterids</taxon>
        <taxon>campanulids</taxon>
        <taxon>Escalloniales</taxon>
        <taxon>Escalloniaceae</taxon>
        <taxon>Escallonia</taxon>
    </lineage>
</organism>
<evidence type="ECO:0000313" key="1">
    <source>
        <dbReference type="EMBL" id="KAK2984743.1"/>
    </source>
</evidence>
<reference evidence="1" key="1">
    <citation type="submission" date="2022-12" db="EMBL/GenBank/DDBJ databases">
        <title>Draft genome assemblies for two species of Escallonia (Escalloniales).</title>
        <authorList>
            <person name="Chanderbali A."/>
            <person name="Dervinis C."/>
            <person name="Anghel I."/>
            <person name="Soltis D."/>
            <person name="Soltis P."/>
            <person name="Zapata F."/>
        </authorList>
    </citation>
    <scope>NUCLEOTIDE SEQUENCE</scope>
    <source>
        <strain evidence="1">UCBG92.1500</strain>
        <tissue evidence="1">Leaf</tissue>
    </source>
</reference>
<dbReference type="AlphaFoldDB" id="A0AA88REK4"/>